<feature type="transmembrane region" description="Helical" evidence="12">
    <location>
        <begin position="344"/>
        <end position="369"/>
    </location>
</feature>
<dbReference type="GO" id="GO:1902600">
    <property type="term" value="P:proton transmembrane transport"/>
    <property type="evidence" value="ECO:0007669"/>
    <property type="project" value="InterPro"/>
</dbReference>
<comment type="similarity">
    <text evidence="11">Belongs to the monovalent cation:proton antiporter 2 (CPA2) transporter (TC 2.A.37) family. CHX (TC 2.A.37.4) subfamily.</text>
</comment>
<feature type="domain" description="Cation/H(+) antiporter central" evidence="14">
    <location>
        <begin position="515"/>
        <end position="609"/>
    </location>
</feature>
<organism evidence="16 17">
    <name type="scientific">Iris pallida</name>
    <name type="common">Sweet iris</name>
    <dbReference type="NCBI Taxonomy" id="29817"/>
    <lineage>
        <taxon>Eukaryota</taxon>
        <taxon>Viridiplantae</taxon>
        <taxon>Streptophyta</taxon>
        <taxon>Embryophyta</taxon>
        <taxon>Tracheophyta</taxon>
        <taxon>Spermatophyta</taxon>
        <taxon>Magnoliopsida</taxon>
        <taxon>Liliopsida</taxon>
        <taxon>Asparagales</taxon>
        <taxon>Iridaceae</taxon>
        <taxon>Iridoideae</taxon>
        <taxon>Irideae</taxon>
        <taxon>Iris</taxon>
    </lineage>
</organism>
<keyword evidence="9" id="KW-0406">Ion transport</keyword>
<comment type="function">
    <text evidence="1">May function as sodium-coupled metabolite transporter across the chloroplast envelope.</text>
</comment>
<feature type="domain" description="Cation/H+ exchanger transmembrane" evidence="13">
    <location>
        <begin position="49"/>
        <end position="416"/>
    </location>
</feature>
<keyword evidence="10 12" id="KW-0472">Membrane</keyword>
<keyword evidence="4" id="KW-0813">Transport</keyword>
<accession>A0AAX6HTB0</accession>
<feature type="transmembrane region" description="Helical" evidence="12">
    <location>
        <begin position="264"/>
        <end position="284"/>
    </location>
</feature>
<dbReference type="InterPro" id="IPR050794">
    <property type="entry name" value="CPA2_transporter"/>
</dbReference>
<keyword evidence="8 12" id="KW-1133">Transmembrane helix</keyword>
<evidence type="ECO:0000259" key="15">
    <source>
        <dbReference type="Pfam" id="PF23259"/>
    </source>
</evidence>
<dbReference type="InterPro" id="IPR057290">
    <property type="entry name" value="CHX17_C"/>
</dbReference>
<evidence type="ECO:0000256" key="8">
    <source>
        <dbReference type="ARBA" id="ARBA00022989"/>
    </source>
</evidence>
<dbReference type="InterPro" id="IPR038770">
    <property type="entry name" value="Na+/solute_symporter_sf"/>
</dbReference>
<keyword evidence="5" id="KW-0633">Potassium transport</keyword>
<evidence type="ECO:0000256" key="9">
    <source>
        <dbReference type="ARBA" id="ARBA00023065"/>
    </source>
</evidence>
<dbReference type="EMBL" id="JANAVB010006621">
    <property type="protein sequence ID" value="KAJ6844122.1"/>
    <property type="molecule type" value="Genomic_DNA"/>
</dbReference>
<comment type="caution">
    <text evidence="16">The sequence shown here is derived from an EMBL/GenBank/DDBJ whole genome shotgun (WGS) entry which is preliminary data.</text>
</comment>
<evidence type="ECO:0000256" key="4">
    <source>
        <dbReference type="ARBA" id="ARBA00022448"/>
    </source>
</evidence>
<evidence type="ECO:0000313" key="17">
    <source>
        <dbReference type="Proteomes" id="UP001140949"/>
    </source>
</evidence>
<evidence type="ECO:0000256" key="5">
    <source>
        <dbReference type="ARBA" id="ARBA00022538"/>
    </source>
</evidence>
<feature type="transmembrane region" description="Helical" evidence="12">
    <location>
        <begin position="30"/>
        <end position="49"/>
    </location>
</feature>
<keyword evidence="17" id="KW-1185">Reference proteome</keyword>
<dbReference type="GO" id="GO:0012505">
    <property type="term" value="C:endomembrane system"/>
    <property type="evidence" value="ECO:0007669"/>
    <property type="project" value="TreeGrafter"/>
</dbReference>
<dbReference type="InterPro" id="IPR057291">
    <property type="entry name" value="CHX17_2nd"/>
</dbReference>
<feature type="transmembrane region" description="Helical" evidence="12">
    <location>
        <begin position="375"/>
        <end position="394"/>
    </location>
</feature>
<dbReference type="PANTHER" id="PTHR32468">
    <property type="entry name" value="CATION/H + ANTIPORTER"/>
    <property type="match status" value="1"/>
</dbReference>
<feature type="transmembrane region" description="Helical" evidence="12">
    <location>
        <begin position="95"/>
        <end position="114"/>
    </location>
</feature>
<gene>
    <name evidence="16" type="ORF">M6B38_294370</name>
</gene>
<keyword evidence="7" id="KW-0630">Potassium</keyword>
<dbReference type="Proteomes" id="UP001140949">
    <property type="component" value="Unassembled WGS sequence"/>
</dbReference>
<feature type="transmembrane region" description="Helical" evidence="12">
    <location>
        <begin position="406"/>
        <end position="429"/>
    </location>
</feature>
<evidence type="ECO:0000256" key="7">
    <source>
        <dbReference type="ARBA" id="ARBA00022958"/>
    </source>
</evidence>
<dbReference type="InterPro" id="IPR006153">
    <property type="entry name" value="Cation/H_exchanger_TM"/>
</dbReference>
<evidence type="ECO:0000256" key="10">
    <source>
        <dbReference type="ARBA" id="ARBA00023136"/>
    </source>
</evidence>
<feature type="transmembrane region" description="Helical" evidence="12">
    <location>
        <begin position="61"/>
        <end position="83"/>
    </location>
</feature>
<feature type="transmembrane region" description="Helical" evidence="12">
    <location>
        <begin position="231"/>
        <end position="252"/>
    </location>
</feature>
<evidence type="ECO:0000256" key="11">
    <source>
        <dbReference type="ARBA" id="ARBA00038341"/>
    </source>
</evidence>
<feature type="transmembrane region" description="Helical" evidence="12">
    <location>
        <begin position="196"/>
        <end position="219"/>
    </location>
</feature>
<comment type="subcellular location">
    <subcellularLocation>
        <location evidence="3">Membrane</location>
        <topology evidence="3">Multi-pass membrane protein</topology>
    </subcellularLocation>
    <subcellularLocation>
        <location evidence="2">Plastid</location>
        <location evidence="2">Chloroplast envelope</location>
    </subcellularLocation>
</comment>
<evidence type="ECO:0000256" key="1">
    <source>
        <dbReference type="ARBA" id="ARBA00003198"/>
    </source>
</evidence>
<dbReference type="Pfam" id="PF00999">
    <property type="entry name" value="Na_H_Exchanger"/>
    <property type="match status" value="1"/>
</dbReference>
<protein>
    <submittedName>
        <fullName evidence="16">Cation/H(+) antiporter 15-like</fullName>
    </submittedName>
</protein>
<evidence type="ECO:0000259" key="13">
    <source>
        <dbReference type="Pfam" id="PF00999"/>
    </source>
</evidence>
<evidence type="ECO:0000256" key="12">
    <source>
        <dbReference type="SAM" id="Phobius"/>
    </source>
</evidence>
<dbReference type="AlphaFoldDB" id="A0AAX6HTB0"/>
<evidence type="ECO:0000259" key="14">
    <source>
        <dbReference type="Pfam" id="PF23256"/>
    </source>
</evidence>
<evidence type="ECO:0000256" key="3">
    <source>
        <dbReference type="ARBA" id="ARBA00004141"/>
    </source>
</evidence>
<dbReference type="GO" id="GO:0006885">
    <property type="term" value="P:regulation of pH"/>
    <property type="evidence" value="ECO:0007669"/>
    <property type="project" value="TreeGrafter"/>
</dbReference>
<reference evidence="16" key="1">
    <citation type="journal article" date="2023" name="GigaByte">
        <title>Genome assembly of the bearded iris, Iris pallida Lam.</title>
        <authorList>
            <person name="Bruccoleri R.E."/>
            <person name="Oakeley E.J."/>
            <person name="Faust A.M.E."/>
            <person name="Altorfer M."/>
            <person name="Dessus-Babus S."/>
            <person name="Burckhardt D."/>
            <person name="Oertli M."/>
            <person name="Naumann U."/>
            <person name="Petersen F."/>
            <person name="Wong J."/>
        </authorList>
    </citation>
    <scope>NUCLEOTIDE SEQUENCE</scope>
    <source>
        <strain evidence="16">GSM-AAB239-AS_SAM_17_03QT</strain>
    </source>
</reference>
<dbReference type="GO" id="GO:0015297">
    <property type="term" value="F:antiporter activity"/>
    <property type="evidence" value="ECO:0007669"/>
    <property type="project" value="InterPro"/>
</dbReference>
<dbReference type="Pfam" id="PF23259">
    <property type="entry name" value="CHX17_C"/>
    <property type="match status" value="1"/>
</dbReference>
<evidence type="ECO:0000313" key="16">
    <source>
        <dbReference type="EMBL" id="KAJ6844122.1"/>
    </source>
</evidence>
<feature type="domain" description="Cation/H(+) antiporter C-terminal" evidence="15">
    <location>
        <begin position="613"/>
        <end position="758"/>
    </location>
</feature>
<keyword evidence="6 12" id="KW-0812">Transmembrane</keyword>
<evidence type="ECO:0000256" key="6">
    <source>
        <dbReference type="ARBA" id="ARBA00022692"/>
    </source>
</evidence>
<dbReference type="GO" id="GO:0016020">
    <property type="term" value="C:membrane"/>
    <property type="evidence" value="ECO:0007669"/>
    <property type="project" value="UniProtKB-SubCell"/>
</dbReference>
<dbReference type="Pfam" id="PF23256">
    <property type="entry name" value="CHX17_2nd"/>
    <property type="match status" value="1"/>
</dbReference>
<dbReference type="GO" id="GO:0006813">
    <property type="term" value="P:potassium ion transport"/>
    <property type="evidence" value="ECO:0007669"/>
    <property type="project" value="UniProtKB-KW"/>
</dbReference>
<proteinExistence type="inferred from homology"/>
<reference evidence="16" key="2">
    <citation type="submission" date="2023-04" db="EMBL/GenBank/DDBJ databases">
        <authorList>
            <person name="Bruccoleri R.E."/>
            <person name="Oakeley E.J."/>
            <person name="Faust A.-M."/>
            <person name="Dessus-Babus S."/>
            <person name="Altorfer M."/>
            <person name="Burckhardt D."/>
            <person name="Oertli M."/>
            <person name="Naumann U."/>
            <person name="Petersen F."/>
            <person name="Wong J."/>
        </authorList>
    </citation>
    <scope>NUCLEOTIDE SEQUENCE</scope>
    <source>
        <strain evidence="16">GSM-AAB239-AS_SAM_17_03QT</strain>
        <tissue evidence="16">Leaf</tissue>
    </source>
</reference>
<dbReference type="GO" id="GO:0009941">
    <property type="term" value="C:chloroplast envelope"/>
    <property type="evidence" value="ECO:0007669"/>
    <property type="project" value="UniProtKB-SubCell"/>
</dbReference>
<evidence type="ECO:0000256" key="2">
    <source>
        <dbReference type="ARBA" id="ARBA00004119"/>
    </source>
</evidence>
<dbReference type="Gene3D" id="1.20.1530.20">
    <property type="match status" value="1"/>
</dbReference>
<dbReference type="PANTHER" id="PTHR32468:SF102">
    <property type="entry name" value="OS08G0117800 PROTEIN"/>
    <property type="match status" value="1"/>
</dbReference>
<name>A0AAX6HTB0_IRIPA</name>
<sequence>MDRSDVNLFCFNATRITSSGYWGEGKPHHYSVPLLLVQLSLIFAATRVVHAFLRPLGQPQVVSHVIAGIILGPSVVCRNQGLIDLLFPPRSWTHLNIISFLSYILFIFVIGVKTDLRIIRRSGKKVLAIAGSSYVFPFFCLLLLSSAVARQGVDLPASLSYPSNLVFFSRWSITSNVVLSCLLDEHNLLNSKLGRLAMASSLVVDFCGMILKSTFSLFFNATLTDVVRSMLALLALVAVIVLVARRLVMWMIKNTPDGEVMGEAYLVTVILIALLCGLLGAFIGQNMANGALLLGLVLPGGPPLGRTLVERLDRLVSGLLLPVYTAVVGLRLDVRDLVDQRLCLYLALLVGFSVVAKVGAIMATSHWFGMSINDGLVIGLMLNCQGIVELYAYNSWHDNQAMDAQMYAICVLLTIGVGGVVAAVLKLVYNPASQFGTYKRLSIKQNGRLGELRVLACAHDEHSAVPIITIVETALPNPTCVYLLHLIPLIGQMNTVLTPYKKKFKKKGFQLSTTDHIVNAFHNLEKNNPGRLSVMPFVAVSPYASMHNDICQLAVDKKIALILIDFHKRAKAKGAAESIKPAIRVMNINVLHYAPCSVAIFVDHGLSPQDRLSHSIAVYFFGGVDDREALAYADCMVDNEEINVTLIRLVLPERLRDGSVEERIDDEAVDEFIRGNRHNKRVDYREEEVTDGPETVGVIRETSNDYGLLIVGRRVGEKAKAFTAGLEMWSEYPELGVIGDLLASTDLGSKVSTLVLQKQPSATGEQRVRSKFRCSGGDGDLYM</sequence>
<feature type="transmembrane region" description="Helical" evidence="12">
    <location>
        <begin position="126"/>
        <end position="145"/>
    </location>
</feature>